<keyword evidence="2" id="KW-1185">Reference proteome</keyword>
<dbReference type="STRING" id="1193713.GCA_001636315_01372"/>
<dbReference type="OrthoDB" id="2365803at2"/>
<dbReference type="AlphaFoldDB" id="A0A3Q9QYV5"/>
<reference evidence="1 2" key="1">
    <citation type="submission" date="2017-07" db="EMBL/GenBank/DDBJ databases">
        <title>The complete genome sequence of Bacillus mesonae strain H20-5, an efficient strain improving plant abiotic stress resistance.</title>
        <authorList>
            <person name="Kim S.Y."/>
            <person name="Song H."/>
            <person name="Sang M.K."/>
            <person name="Weon H.-Y."/>
            <person name="Song J."/>
        </authorList>
    </citation>
    <scope>NUCLEOTIDE SEQUENCE [LARGE SCALE GENOMIC DNA]</scope>
    <source>
        <strain evidence="1 2">H20-5</strain>
    </source>
</reference>
<sequence length="82" mass="9701">MAKSKAKKLRSKLIREGNMNPEIKRSPFVFSDMRTRLSKTKKDHIYKQKHKNHQFHDGNDGSFYFAASDKCFSSLRCSKYNR</sequence>
<name>A0A3Q9QYV5_9BACI</name>
<protein>
    <recommendedName>
        <fullName evidence="3">YqkK</fullName>
    </recommendedName>
</protein>
<dbReference type="RefSeq" id="WP_127488426.1">
    <property type="nucleotide sequence ID" value="NZ_CP022572.1"/>
</dbReference>
<evidence type="ECO:0000313" key="1">
    <source>
        <dbReference type="EMBL" id="AZU63775.1"/>
    </source>
</evidence>
<organism evidence="1 2">
    <name type="scientific">Neobacillus mesonae</name>
    <dbReference type="NCBI Taxonomy" id="1193713"/>
    <lineage>
        <taxon>Bacteria</taxon>
        <taxon>Bacillati</taxon>
        <taxon>Bacillota</taxon>
        <taxon>Bacilli</taxon>
        <taxon>Bacillales</taxon>
        <taxon>Bacillaceae</taxon>
        <taxon>Neobacillus</taxon>
    </lineage>
</organism>
<evidence type="ECO:0000313" key="2">
    <source>
        <dbReference type="Proteomes" id="UP000282892"/>
    </source>
</evidence>
<dbReference type="Proteomes" id="UP000282892">
    <property type="component" value="Chromosome"/>
</dbReference>
<dbReference type="KEGG" id="nmk:CHR53_22390"/>
<dbReference type="EMBL" id="CP022572">
    <property type="protein sequence ID" value="AZU63775.1"/>
    <property type="molecule type" value="Genomic_DNA"/>
</dbReference>
<evidence type="ECO:0008006" key="3">
    <source>
        <dbReference type="Google" id="ProtNLM"/>
    </source>
</evidence>
<accession>A0A3Q9QYV5</accession>
<gene>
    <name evidence="1" type="ORF">CHR53_22390</name>
</gene>
<proteinExistence type="predicted"/>